<comment type="caution">
    <text evidence="2">The sequence shown here is derived from an EMBL/GenBank/DDBJ whole genome shotgun (WGS) entry which is preliminary data.</text>
</comment>
<feature type="region of interest" description="Disordered" evidence="1">
    <location>
        <begin position="443"/>
        <end position="557"/>
    </location>
</feature>
<dbReference type="AlphaFoldDB" id="A0A4S8XA47"/>
<evidence type="ECO:0000256" key="1">
    <source>
        <dbReference type="SAM" id="MobiDB-lite"/>
    </source>
</evidence>
<accession>A0A4S8XA47</accession>
<dbReference type="EMBL" id="QZAL01000164">
    <property type="protein sequence ID" value="THW35111.1"/>
    <property type="molecule type" value="Genomic_DNA"/>
</dbReference>
<feature type="compositionally biased region" description="Basic and acidic residues" evidence="1">
    <location>
        <begin position="481"/>
        <end position="492"/>
    </location>
</feature>
<evidence type="ECO:0008006" key="4">
    <source>
        <dbReference type="Google" id="ProtNLM"/>
    </source>
</evidence>
<dbReference type="Proteomes" id="UP000310687">
    <property type="component" value="Unassembled WGS sequence"/>
</dbReference>
<feature type="compositionally biased region" description="Basic residues" evidence="1">
    <location>
        <begin position="512"/>
        <end position="522"/>
    </location>
</feature>
<feature type="compositionally biased region" description="Basic and acidic residues" evidence="1">
    <location>
        <begin position="444"/>
        <end position="464"/>
    </location>
</feature>
<protein>
    <recommendedName>
        <fullName evidence="4">F-box domain-containing protein</fullName>
    </recommendedName>
</protein>
<gene>
    <name evidence="2" type="ORF">D6D22_08295</name>
</gene>
<evidence type="ECO:0000313" key="3">
    <source>
        <dbReference type="Proteomes" id="UP000310687"/>
    </source>
</evidence>
<evidence type="ECO:0000313" key="2">
    <source>
        <dbReference type="EMBL" id="THW35111.1"/>
    </source>
</evidence>
<dbReference type="CDD" id="cd09917">
    <property type="entry name" value="F-box_SF"/>
    <property type="match status" value="1"/>
</dbReference>
<name>A0A4S8XA47_AURPU</name>
<feature type="compositionally biased region" description="Low complexity" evidence="1">
    <location>
        <begin position="528"/>
        <end position="557"/>
    </location>
</feature>
<reference evidence="2 3" key="1">
    <citation type="submission" date="2018-10" db="EMBL/GenBank/DDBJ databases">
        <title>Fifty Aureobasidium pullulans genomes reveal a recombining polyextremotolerant generalist.</title>
        <authorList>
            <person name="Gostincar C."/>
            <person name="Turk M."/>
            <person name="Zajc J."/>
            <person name="Gunde-Cimerman N."/>
        </authorList>
    </citation>
    <scope>NUCLEOTIDE SEQUENCE [LARGE SCALE GENOMIC DNA]</scope>
    <source>
        <strain evidence="2 3">EXF-11013</strain>
    </source>
</reference>
<sequence length="557" mass="63217">MPFCPSSVDIVFSNRDLAITTLRLLSLPNEVLTMICTDDEISAKDMCAIRLTCKELRAIVEKDFAKRYFQDPFVMMTRESLQALVDICKHPVFGPHVRKVQLLNRLHDPHRLSVLADKMAHASCWRRLEEMAQARRQLEDFTALIDEQYGLLGSKQALKILSEAFKALGEMGNPITLASQKLALPFRPIGWTKMPDKFDCEQTPPLMAIPEVLSTTQILLDAAKAGDCTSTKLEVGVDSSVKRMHGFQQNTLFPSWPRLNKPLLADMDELCFAFVGGGTVYGHFFSDVAASHLGLLLRCVPESLKALVVRSDVDVTHRHIWYNGEHLTRECFANVQVNALERICFAGVMLKERGFCRLLNASKTTLSRLDLKDIVIAGSWDQILRRISKWFSVQHLTLKGVYQISLDPATGGEVCKKWYFSPCELSGMDEVRVGLESFIEEQEFERGEAERQEAEEQEAQRLRDEQEDSDDEYPLGQLQTAREKREQREAIQAKRQALKQKNALEKQEAKNRPLRRSKRLAGKKAADQADQADQQDQQDQPDQPEQPDQADQADQAE</sequence>
<feature type="compositionally biased region" description="Basic and acidic residues" evidence="1">
    <location>
        <begin position="502"/>
        <end position="511"/>
    </location>
</feature>
<organism evidence="2 3">
    <name type="scientific">Aureobasidium pullulans</name>
    <name type="common">Black yeast</name>
    <name type="synonym">Pullularia pullulans</name>
    <dbReference type="NCBI Taxonomy" id="5580"/>
    <lineage>
        <taxon>Eukaryota</taxon>
        <taxon>Fungi</taxon>
        <taxon>Dikarya</taxon>
        <taxon>Ascomycota</taxon>
        <taxon>Pezizomycotina</taxon>
        <taxon>Dothideomycetes</taxon>
        <taxon>Dothideomycetidae</taxon>
        <taxon>Dothideales</taxon>
        <taxon>Saccotheciaceae</taxon>
        <taxon>Aureobasidium</taxon>
    </lineage>
</organism>
<proteinExistence type="predicted"/>